<protein>
    <submittedName>
        <fullName evidence="1">Uncharacterized protein</fullName>
    </submittedName>
</protein>
<keyword evidence="2" id="KW-1185">Reference proteome</keyword>
<evidence type="ECO:0000313" key="1">
    <source>
        <dbReference type="EMBL" id="WGK88050.1"/>
    </source>
</evidence>
<accession>A0ABY8ML28</accession>
<proteinExistence type="predicted"/>
<name>A0ABY8ML28_9PSED</name>
<gene>
    <name evidence="1" type="ORF">MOQ58_16010</name>
</gene>
<dbReference type="RefSeq" id="WP_280161316.1">
    <property type="nucleotide sequence ID" value="NZ_CP093428.1"/>
</dbReference>
<dbReference type="EMBL" id="CP093428">
    <property type="protein sequence ID" value="WGK88050.1"/>
    <property type="molecule type" value="Genomic_DNA"/>
</dbReference>
<sequence length="212" mass="23920">MSKYKLDNRTLQLLNAQVNLTETFNHTLRSTPKREALSFRLKVERNSSDTLFTVDLGSERHTLTLKNEKKMHLKLADFIEEIVNGPFDPSSAVDLLNLPHASRQYARFDTEQKQRVFELVRTGGVVSLDMGFELPLHVALHRTQTRSGVTTIMSIGEKRPRTKCFTVYGTDALLTRGRLETLKIVERVKGIEPSLSDWEADTAIGMCVASTG</sequence>
<evidence type="ECO:0000313" key="2">
    <source>
        <dbReference type="Proteomes" id="UP001243713"/>
    </source>
</evidence>
<organism evidence="1 2">
    <name type="scientific">Pseudomonas migulae</name>
    <dbReference type="NCBI Taxonomy" id="78543"/>
    <lineage>
        <taxon>Bacteria</taxon>
        <taxon>Pseudomonadati</taxon>
        <taxon>Pseudomonadota</taxon>
        <taxon>Gammaproteobacteria</taxon>
        <taxon>Pseudomonadales</taxon>
        <taxon>Pseudomonadaceae</taxon>
        <taxon>Pseudomonas</taxon>
    </lineage>
</organism>
<reference evidence="1 2" key="1">
    <citation type="submission" date="2022-03" db="EMBL/GenBank/DDBJ databases">
        <title>Plant growth promoting endophytes with ACC deaminase activity.</title>
        <authorList>
            <person name="Charles T."/>
            <person name="Van Dyk A."/>
            <person name="Cheng J."/>
            <person name="Heil J."/>
        </authorList>
    </citation>
    <scope>NUCLEOTIDE SEQUENCE [LARGE SCALE GENOMIC DNA]</scope>
    <source>
        <strain evidence="1 2">8R6</strain>
    </source>
</reference>
<dbReference type="Proteomes" id="UP001243713">
    <property type="component" value="Chromosome"/>
</dbReference>